<reference evidence="1 2" key="1">
    <citation type="submission" date="2024-02" db="EMBL/GenBank/DDBJ databases">
        <title>A draft genome for the cacao thread blight pathogen Marasmius crinis-equi.</title>
        <authorList>
            <person name="Cohen S.P."/>
            <person name="Baruah I.K."/>
            <person name="Amoako-Attah I."/>
            <person name="Bukari Y."/>
            <person name="Meinhardt L.W."/>
            <person name="Bailey B.A."/>
        </authorList>
    </citation>
    <scope>NUCLEOTIDE SEQUENCE [LARGE SCALE GENOMIC DNA]</scope>
    <source>
        <strain evidence="1 2">GH-76</strain>
    </source>
</reference>
<comment type="caution">
    <text evidence="1">The sequence shown here is derived from an EMBL/GenBank/DDBJ whole genome shotgun (WGS) entry which is preliminary data.</text>
</comment>
<keyword evidence="2" id="KW-1185">Reference proteome</keyword>
<dbReference type="Proteomes" id="UP001465976">
    <property type="component" value="Unassembled WGS sequence"/>
</dbReference>
<name>A0ABR3FBZ5_9AGAR</name>
<protein>
    <submittedName>
        <fullName evidence="1">Uncharacterized protein</fullName>
    </submittedName>
</protein>
<gene>
    <name evidence="1" type="ORF">V5O48_009133</name>
</gene>
<dbReference type="EMBL" id="JBAHYK010000577">
    <property type="protein sequence ID" value="KAL0572833.1"/>
    <property type="molecule type" value="Genomic_DNA"/>
</dbReference>
<sequence>MSSTNQSPSAIRCIYNLRDLGTPPVDIDFNEPTSRIKTAFRILASLASHISNDRSAARHIRAYWPNILSVWIQFIFRRIILSPERPLQDDRFNLFEQSVDNICEFLLLTEEDTRFIESTTPGLMHALIQGWYLLLHLKHTSSHAWSLVLCNFVQLKPLLPPPSITLFAPTLYHENLTLGQIFVDQFKRHVRTLRSTAARNLRDLHTFLMLLSKISLSPMLQERNAISTLKLVSHLTAILLLTKARRLQIRAVNSEIYRDARGVILMSYNIVLLCMHHPFRMYKLLRNGFMTSMMYADLRYFHVDRATSELHPERTVAYLAAEIMNQFSRFLVYPELLRCFIRSGRKIQLERSAFVGVGAENLWNAWSNADQKAATLYGIYRDAKRRATLCSYIKCCLTHASPKECQEARYFRADWHLEHGRKCSQVAADKKNGHSPLRRDDLRFFSYLLEDHLRRFATVITQLISSSLVAFNGYTYENMNFPLGNQKPILFLTFDTPNSPQGTDARILSPAILNEWVETGYFGGSTWIPSTLQKWKETQPTEILVITAFPRSQGTAWPYVAVVDFPLEEDLRFDFDLS</sequence>
<proteinExistence type="predicted"/>
<organism evidence="1 2">
    <name type="scientific">Marasmius crinis-equi</name>
    <dbReference type="NCBI Taxonomy" id="585013"/>
    <lineage>
        <taxon>Eukaryota</taxon>
        <taxon>Fungi</taxon>
        <taxon>Dikarya</taxon>
        <taxon>Basidiomycota</taxon>
        <taxon>Agaricomycotina</taxon>
        <taxon>Agaricomycetes</taxon>
        <taxon>Agaricomycetidae</taxon>
        <taxon>Agaricales</taxon>
        <taxon>Marasmiineae</taxon>
        <taxon>Marasmiaceae</taxon>
        <taxon>Marasmius</taxon>
    </lineage>
</organism>
<evidence type="ECO:0000313" key="2">
    <source>
        <dbReference type="Proteomes" id="UP001465976"/>
    </source>
</evidence>
<accession>A0ABR3FBZ5</accession>
<evidence type="ECO:0000313" key="1">
    <source>
        <dbReference type="EMBL" id="KAL0572833.1"/>
    </source>
</evidence>